<feature type="transmembrane region" description="Helical" evidence="1">
    <location>
        <begin position="162"/>
        <end position="186"/>
    </location>
</feature>
<dbReference type="AlphaFoldDB" id="A0A067MS77"/>
<keyword evidence="3" id="KW-1185">Reference proteome</keyword>
<sequence>MFAEPYQLDPTQNMEILMGLAAEVLFYGIYVPLFFVCLWIMVSRKEAPKWELVAPIITMFILSTVHVGVALYSFVETFMQSSNPKERLYFDRQFSAVVASYGLYNVLNFIGDGIVIYRCYVICDSFKVVILPIVLHLISTVQGIYSTASFGRNAFSATTWEIGLTGYCLSLIVNVACTGLIAHRIWTSTRMISPLVGSQRAAKCYEVLGIIIESAVLYTIAMAVLIGTYVSRLPGPSQLAFQMIVQVVCIVPTLMLVRAGLSQKLREDWDATRPRAATAQIREWPVERPSRSTLVGDDDECGTRV</sequence>
<protein>
    <submittedName>
        <fullName evidence="2">Uncharacterized protein</fullName>
    </submittedName>
</protein>
<keyword evidence="1" id="KW-1133">Transmembrane helix</keyword>
<dbReference type="STRING" id="930990.A0A067MS77"/>
<proteinExistence type="predicted"/>
<evidence type="ECO:0000256" key="1">
    <source>
        <dbReference type="SAM" id="Phobius"/>
    </source>
</evidence>
<dbReference type="Proteomes" id="UP000027195">
    <property type="component" value="Unassembled WGS sequence"/>
</dbReference>
<organism evidence="2 3">
    <name type="scientific">Botryobasidium botryosum (strain FD-172 SS1)</name>
    <dbReference type="NCBI Taxonomy" id="930990"/>
    <lineage>
        <taxon>Eukaryota</taxon>
        <taxon>Fungi</taxon>
        <taxon>Dikarya</taxon>
        <taxon>Basidiomycota</taxon>
        <taxon>Agaricomycotina</taxon>
        <taxon>Agaricomycetes</taxon>
        <taxon>Cantharellales</taxon>
        <taxon>Botryobasidiaceae</taxon>
        <taxon>Botryobasidium</taxon>
    </lineage>
</organism>
<keyword evidence="1" id="KW-0812">Transmembrane</keyword>
<evidence type="ECO:0000313" key="2">
    <source>
        <dbReference type="EMBL" id="KDQ14411.1"/>
    </source>
</evidence>
<feature type="transmembrane region" description="Helical" evidence="1">
    <location>
        <begin position="239"/>
        <end position="257"/>
    </location>
</feature>
<reference evidence="3" key="1">
    <citation type="journal article" date="2014" name="Proc. Natl. Acad. Sci. U.S.A.">
        <title>Extensive sampling of basidiomycete genomes demonstrates inadequacy of the white-rot/brown-rot paradigm for wood decay fungi.</title>
        <authorList>
            <person name="Riley R."/>
            <person name="Salamov A.A."/>
            <person name="Brown D.W."/>
            <person name="Nagy L.G."/>
            <person name="Floudas D."/>
            <person name="Held B.W."/>
            <person name="Levasseur A."/>
            <person name="Lombard V."/>
            <person name="Morin E."/>
            <person name="Otillar R."/>
            <person name="Lindquist E.A."/>
            <person name="Sun H."/>
            <person name="LaButti K.M."/>
            <person name="Schmutz J."/>
            <person name="Jabbour D."/>
            <person name="Luo H."/>
            <person name="Baker S.E."/>
            <person name="Pisabarro A.G."/>
            <person name="Walton J.D."/>
            <person name="Blanchette R.A."/>
            <person name="Henrissat B."/>
            <person name="Martin F."/>
            <person name="Cullen D."/>
            <person name="Hibbett D.S."/>
            <person name="Grigoriev I.V."/>
        </authorList>
    </citation>
    <scope>NUCLEOTIDE SEQUENCE [LARGE SCALE GENOMIC DNA]</scope>
    <source>
        <strain evidence="3">FD-172 SS1</strain>
    </source>
</reference>
<feature type="transmembrane region" description="Helical" evidence="1">
    <location>
        <begin position="207"/>
        <end position="227"/>
    </location>
</feature>
<dbReference type="InParanoid" id="A0A067MS77"/>
<name>A0A067MS77_BOTB1</name>
<accession>A0A067MS77</accession>
<feature type="transmembrane region" description="Helical" evidence="1">
    <location>
        <begin position="52"/>
        <end position="74"/>
    </location>
</feature>
<dbReference type="HOGENOM" id="CLU_044614_3_1_1"/>
<evidence type="ECO:0000313" key="3">
    <source>
        <dbReference type="Proteomes" id="UP000027195"/>
    </source>
</evidence>
<feature type="transmembrane region" description="Helical" evidence="1">
    <location>
        <begin position="94"/>
        <end position="117"/>
    </location>
</feature>
<keyword evidence="1" id="KW-0472">Membrane</keyword>
<gene>
    <name evidence="2" type="ORF">BOTBODRAFT_350720</name>
</gene>
<dbReference type="EMBL" id="KL198038">
    <property type="protein sequence ID" value="KDQ14411.1"/>
    <property type="molecule type" value="Genomic_DNA"/>
</dbReference>
<feature type="transmembrane region" description="Helical" evidence="1">
    <location>
        <begin position="16"/>
        <end position="40"/>
    </location>
</feature>
<dbReference type="OrthoDB" id="2796825at2759"/>
<feature type="transmembrane region" description="Helical" evidence="1">
    <location>
        <begin position="129"/>
        <end position="150"/>
    </location>
</feature>